<organism evidence="2 3">
    <name type="scientific">Desulfitobacterium hafniense (strain Y51)</name>
    <dbReference type="NCBI Taxonomy" id="138119"/>
    <lineage>
        <taxon>Bacteria</taxon>
        <taxon>Bacillati</taxon>
        <taxon>Bacillota</taxon>
        <taxon>Clostridia</taxon>
        <taxon>Eubacteriales</taxon>
        <taxon>Desulfitobacteriaceae</taxon>
        <taxon>Desulfitobacterium</taxon>
    </lineage>
</organism>
<gene>
    <name evidence="2" type="ordered locus">DSY0804</name>
</gene>
<dbReference type="KEGG" id="dsy:DSY0804"/>
<evidence type="ECO:0000313" key="2">
    <source>
        <dbReference type="EMBL" id="BAE82593.1"/>
    </source>
</evidence>
<keyword evidence="3" id="KW-1185">Reference proteome</keyword>
<protein>
    <recommendedName>
        <fullName evidence="1">GIY-YIG catalytic domain-containing protein</fullName>
    </recommendedName>
</protein>
<dbReference type="EMBL" id="AP008230">
    <property type="protein sequence ID" value="BAE82593.1"/>
    <property type="molecule type" value="Genomic_DNA"/>
</dbReference>
<accession>Q24ZE9</accession>
<dbReference type="Proteomes" id="UP000001946">
    <property type="component" value="Chromosome"/>
</dbReference>
<dbReference type="AlphaFoldDB" id="Q24ZE9"/>
<evidence type="ECO:0000259" key="1">
    <source>
        <dbReference type="Pfam" id="PF20815"/>
    </source>
</evidence>
<dbReference type="Pfam" id="PF20815">
    <property type="entry name" value="GIY_YIG_2"/>
    <property type="match status" value="1"/>
</dbReference>
<dbReference type="eggNOG" id="ENOG5030I9I">
    <property type="taxonomic scope" value="Bacteria"/>
</dbReference>
<dbReference type="InterPro" id="IPR049311">
    <property type="entry name" value="GIY_YIG_cat"/>
</dbReference>
<dbReference type="HOGENOM" id="CLU_1531191_0_0_9"/>
<evidence type="ECO:0000313" key="3">
    <source>
        <dbReference type="Proteomes" id="UP000001946"/>
    </source>
</evidence>
<dbReference type="RefSeq" id="WP_011459327.1">
    <property type="nucleotide sequence ID" value="NC_007907.1"/>
</dbReference>
<reference evidence="2 3" key="1">
    <citation type="journal article" date="2006" name="J. Bacteriol.">
        <title>Complete genome sequence of the dehalorespiring bacterium Desulfitobacterium hafniense Y51 and comparison with Dehalococcoides ethenogenes 195.</title>
        <authorList>
            <person name="Nonaka H."/>
            <person name="Keresztes G."/>
            <person name="Shinoda Y."/>
            <person name="Ikenaga Y."/>
            <person name="Abe M."/>
            <person name="Naito K."/>
            <person name="Inatomi K."/>
            <person name="Furukawa K."/>
            <person name="Inui M."/>
            <person name="Yukawa H."/>
        </authorList>
    </citation>
    <scope>NUCLEOTIDE SEQUENCE [LARGE SCALE GENOMIC DNA]</scope>
    <source>
        <strain evidence="2 3">Y51</strain>
    </source>
</reference>
<proteinExistence type="predicted"/>
<feature type="domain" description="GIY-YIG catalytic" evidence="1">
    <location>
        <begin position="33"/>
        <end position="185"/>
    </location>
</feature>
<name>Q24ZE9_DESHY</name>
<sequence>MVHDQLSSILAEIRSNCFDPLKDDLYKLPDSQGVYIICVRKLESLPEPMRLLNYTYIQGKPAIYTGIAGRPTSRRKSLRNRDFQQHFNGNARGSTLRKSLGVLLGLRKNQDDIARGNGKYRFEPSDESKLSIWMKNKLILHFAETPTPLEVEELLIARYNPPLNIWDNSNPINKEFREELSRLRRA</sequence>